<reference evidence="2 3" key="1">
    <citation type="submission" date="2014-04" db="EMBL/GenBank/DDBJ databases">
        <title>Evolutionary Origins and Diversification of the Mycorrhizal Mutualists.</title>
        <authorList>
            <consortium name="DOE Joint Genome Institute"/>
            <consortium name="Mycorrhizal Genomics Consortium"/>
            <person name="Kohler A."/>
            <person name="Kuo A."/>
            <person name="Nagy L.G."/>
            <person name="Floudas D."/>
            <person name="Copeland A."/>
            <person name="Barry K.W."/>
            <person name="Cichocki N."/>
            <person name="Veneault-Fourrey C."/>
            <person name="LaButti K."/>
            <person name="Lindquist E.A."/>
            <person name="Lipzen A."/>
            <person name="Lundell T."/>
            <person name="Morin E."/>
            <person name="Murat C."/>
            <person name="Riley R."/>
            <person name="Ohm R."/>
            <person name="Sun H."/>
            <person name="Tunlid A."/>
            <person name="Henrissat B."/>
            <person name="Grigoriev I.V."/>
            <person name="Hibbett D.S."/>
            <person name="Martin F."/>
        </authorList>
    </citation>
    <scope>NUCLEOTIDE SEQUENCE [LARGE SCALE GENOMIC DNA]</scope>
    <source>
        <strain evidence="2 3">FD-317 M1</strain>
    </source>
</reference>
<protein>
    <submittedName>
        <fullName evidence="2">Uncharacterized protein</fullName>
    </submittedName>
</protein>
<organism evidence="2 3">
    <name type="scientific">Collybiopsis luxurians FD-317 M1</name>
    <dbReference type="NCBI Taxonomy" id="944289"/>
    <lineage>
        <taxon>Eukaryota</taxon>
        <taxon>Fungi</taxon>
        <taxon>Dikarya</taxon>
        <taxon>Basidiomycota</taxon>
        <taxon>Agaricomycotina</taxon>
        <taxon>Agaricomycetes</taxon>
        <taxon>Agaricomycetidae</taxon>
        <taxon>Agaricales</taxon>
        <taxon>Marasmiineae</taxon>
        <taxon>Omphalotaceae</taxon>
        <taxon>Collybiopsis</taxon>
        <taxon>Collybiopsis luxurians</taxon>
    </lineage>
</organism>
<feature type="compositionally biased region" description="Basic and acidic residues" evidence="1">
    <location>
        <begin position="475"/>
        <end position="485"/>
    </location>
</feature>
<feature type="region of interest" description="Disordered" evidence="1">
    <location>
        <begin position="797"/>
        <end position="919"/>
    </location>
</feature>
<dbReference type="EMBL" id="KN834790">
    <property type="protein sequence ID" value="KIK57527.1"/>
    <property type="molecule type" value="Genomic_DNA"/>
</dbReference>
<feature type="compositionally biased region" description="Low complexity" evidence="1">
    <location>
        <begin position="565"/>
        <end position="579"/>
    </location>
</feature>
<accession>A0A0D0CH54</accession>
<feature type="region of interest" description="Disordered" evidence="1">
    <location>
        <begin position="1"/>
        <end position="20"/>
    </location>
</feature>
<proteinExistence type="predicted"/>
<feature type="compositionally biased region" description="Pro residues" evidence="1">
    <location>
        <begin position="715"/>
        <end position="731"/>
    </location>
</feature>
<feature type="compositionally biased region" description="Polar residues" evidence="1">
    <location>
        <begin position="452"/>
        <end position="469"/>
    </location>
</feature>
<feature type="compositionally biased region" description="Polar residues" evidence="1">
    <location>
        <begin position="536"/>
        <end position="560"/>
    </location>
</feature>
<sequence>MPTLIPPSSSQSVKEAPTTVSKATGVHYSSLENALANSISYNNAPENLYHGITPSKRSSTKRSRSEVNGPARKRLRYGDEEEGHKPGSWILIKVPNQILIPLSESGQDIQVTGKEEQDQVEDEDLIRLYVVGPTGYFVPPPQTASDDQPSFAQYLESAFSARKANIRFVKKRADDVASKSPSQSKKTAGEDVAMAEDSSTIGDRPVFVDVATPDKLRPRQGWLSTALRSSKRRSGPRPFVSSDFSLPRIRPGCFLPRETESGSGEVGESGVDLPAVRNDADLTDFSEAGGYDENTEDVDADINPTPAVPVPAAQVEIAVLDDKGDDTDDADARVDQLIEDENHQEQPAPSVLSEATASSRPKRTPRKPTHQVTPLTASTSISSSATRTSARRIATAKPSSPAKPTTPKTKPKSKTTAVRSSGRTRSTKTTVEEPPDAPNDIQGTVEKEGLIQDSTGIDEQGESSKSTSGRAGKAKKAEVNEKEAMDQEGASQEIVSSANGSARKATAKGKGKGKQKKAQPESASLTPDSTKPETVAASSSIGISPTVPSTSNHFGQLSLNPPSHPSTSTPSTSFSPTDPSVFTSASLSAPTTTSTALVPQTYRPIDPNLPLPVQFQQSAPVIAALPPAMQSYLLMALLHGTGHLPPAFLSPGANAAGSAGAGAPAPSNNPHTAPSRGAHGFGAPGPLLSSASAPPSPSPPTSSQYQRKPYSYSGYPPPQVPTRVDPPPPPSQSTTSYLYRGSPAAPAPTHVDSHPIPSQSTATYLHLAPPGVSITTTAAGASPVSFQTVASIVPSSSQVPGAESISSAVPVNGQGRAHGQRSSTTTMTSTTTTAKAKKPPKSKKLTDNAAAKHANAGASASSTATGNDAVNGKRKGPIVKLGTGRKDLSNGEPLPPTASGSAPAAGEVEGGGGGEVPYGATLQTLVNGAEDADGEADADAEGEVDLDIYAPYVVDINSGVYGPI</sequence>
<feature type="region of interest" description="Disordered" evidence="1">
    <location>
        <begin position="44"/>
        <end position="83"/>
    </location>
</feature>
<feature type="compositionally biased region" description="Polar residues" evidence="1">
    <location>
        <begin position="489"/>
        <end position="499"/>
    </location>
</feature>
<keyword evidence="3" id="KW-1185">Reference proteome</keyword>
<gene>
    <name evidence="2" type="ORF">GYMLUDRAFT_86742</name>
</gene>
<feature type="region of interest" description="Disordered" evidence="1">
    <location>
        <begin position="655"/>
        <end position="758"/>
    </location>
</feature>
<feature type="compositionally biased region" description="Basic residues" evidence="1">
    <location>
        <begin position="505"/>
        <end position="517"/>
    </location>
</feature>
<feature type="compositionally biased region" description="Low complexity" evidence="1">
    <location>
        <begin position="849"/>
        <end position="867"/>
    </location>
</feature>
<feature type="compositionally biased region" description="Basic residues" evidence="1">
    <location>
        <begin position="360"/>
        <end position="369"/>
    </location>
</feature>
<evidence type="ECO:0000313" key="2">
    <source>
        <dbReference type="EMBL" id="KIK57527.1"/>
    </source>
</evidence>
<feature type="compositionally biased region" description="Low complexity" evidence="1">
    <location>
        <begin position="376"/>
        <end position="429"/>
    </location>
</feature>
<feature type="compositionally biased region" description="Low complexity" evidence="1">
    <location>
        <begin position="655"/>
        <end position="670"/>
    </location>
</feature>
<feature type="region of interest" description="Disordered" evidence="1">
    <location>
        <begin position="255"/>
        <end position="579"/>
    </location>
</feature>
<name>A0A0D0CH54_9AGAR</name>
<dbReference type="OrthoDB" id="2977099at2759"/>
<feature type="compositionally biased region" description="Low complexity" evidence="1">
    <location>
        <begin position="822"/>
        <end position="834"/>
    </location>
</feature>
<feature type="compositionally biased region" description="Low complexity" evidence="1">
    <location>
        <begin position="684"/>
        <end position="693"/>
    </location>
</feature>
<feature type="compositionally biased region" description="Low complexity" evidence="1">
    <location>
        <begin position="897"/>
        <end position="907"/>
    </location>
</feature>
<dbReference type="AlphaFoldDB" id="A0A0D0CH54"/>
<evidence type="ECO:0000256" key="1">
    <source>
        <dbReference type="SAM" id="MobiDB-lite"/>
    </source>
</evidence>
<feature type="compositionally biased region" description="Basic and acidic residues" evidence="1">
    <location>
        <begin position="330"/>
        <end position="344"/>
    </location>
</feature>
<feature type="region of interest" description="Disordered" evidence="1">
    <location>
        <begin position="172"/>
        <end position="197"/>
    </location>
</feature>
<feature type="compositionally biased region" description="Polar residues" evidence="1">
    <location>
        <begin position="797"/>
        <end position="809"/>
    </location>
</feature>
<dbReference type="Proteomes" id="UP000053593">
    <property type="component" value="Unassembled WGS sequence"/>
</dbReference>
<evidence type="ECO:0000313" key="3">
    <source>
        <dbReference type="Proteomes" id="UP000053593"/>
    </source>
</evidence>
<feature type="compositionally biased region" description="Low complexity" evidence="1">
    <location>
        <begin position="261"/>
        <end position="271"/>
    </location>
</feature>
<dbReference type="HOGENOM" id="CLU_306954_0_0_1"/>